<keyword evidence="2" id="KW-1185">Reference proteome</keyword>
<dbReference type="Proteomes" id="UP000000731">
    <property type="component" value="Segment"/>
</dbReference>
<proteinExistence type="predicted"/>
<reference evidence="1 2" key="1">
    <citation type="journal article" date="2003" name="Cell">
        <title>Origins of highly mosaic mycobacteriophage genomes.</title>
        <authorList>
            <person name="Pedulla M.L."/>
            <person name="Ford M.E."/>
            <person name="Houtz J.M."/>
            <person name="Karthikeyan T."/>
            <person name="Wadsworth C."/>
            <person name="Lewis J.A."/>
            <person name="Jacobs-Sera D."/>
            <person name="Falbo J."/>
            <person name="Gross J."/>
            <person name="Pannunzio N.R."/>
            <person name="Brucker W."/>
            <person name="Kumar V."/>
            <person name="Kandasamy J."/>
            <person name="Keenan L."/>
            <person name="Bardarov S."/>
            <person name="Kriakov J."/>
            <person name="Lawrence J.G."/>
            <person name="Jacobs W.R. Jr."/>
            <person name="Hendrix R.W."/>
            <person name="Hatfull G.F."/>
        </authorList>
    </citation>
    <scope>NUCLEOTIDE SEQUENCE</scope>
</reference>
<gene>
    <name evidence="1" type="primary">106</name>
    <name evidence="1" type="ORF">PBI_BARNYARD_106</name>
</gene>
<protein>
    <submittedName>
        <fullName evidence="1">Uncharacterized protein</fullName>
    </submittedName>
</protein>
<accession>Q855W6</accession>
<evidence type="ECO:0000313" key="1">
    <source>
        <dbReference type="EMBL" id="AAN02160.1"/>
    </source>
</evidence>
<sequence length="46" mass="5107">MYAHCTYCPMDCTDDSADVVESWAMTHELAGGKHSVKIEGYEDHGD</sequence>
<organism evidence="1 2">
    <name type="scientific">Mycobacterium phage Barnyard</name>
    <dbReference type="NCBI Taxonomy" id="205880"/>
    <lineage>
        <taxon>Viruses</taxon>
        <taxon>Duplodnaviria</taxon>
        <taxon>Heunggongvirae</taxon>
        <taxon>Uroviricota</taxon>
        <taxon>Caudoviricetes</taxon>
        <taxon>Barnyardvirus</taxon>
        <taxon>Barnyardvirus barnyard</taxon>
    </lineage>
</organism>
<dbReference type="EMBL" id="AY129339">
    <property type="protein sequence ID" value="AAN02160.1"/>
    <property type="molecule type" value="Genomic_DNA"/>
</dbReference>
<name>Q855W6_9CAUD</name>
<evidence type="ECO:0000313" key="2">
    <source>
        <dbReference type="Proteomes" id="UP000000731"/>
    </source>
</evidence>
<dbReference type="RefSeq" id="NP_818644.1">
    <property type="nucleotide sequence ID" value="NC_004689.1"/>
</dbReference>
<dbReference type="KEGG" id="vg:1260304"/>